<sequence>MFLSASPVPKTGVPTSVTQPSNSVIHGFTLVGRANHYMPSLKACSIVKVDHFEVARCSSMYKITDHPFLIHFISLTIIDEVITGAPEINFHSKQDYNHANSSGMTYQQLKLTMVSGKKKILLLKKDRENSVNSPFQVEQQMEADLSGSSSTSRQNQKIDVGGRLIKGILQRSDTA</sequence>
<proteinExistence type="predicted"/>
<dbReference type="AlphaFoldDB" id="A0A8S9RNB7"/>
<evidence type="ECO:0000313" key="2">
    <source>
        <dbReference type="Proteomes" id="UP000712600"/>
    </source>
</evidence>
<accession>A0A8S9RNB7</accession>
<organism evidence="1 2">
    <name type="scientific">Brassica cretica</name>
    <name type="common">Mustard</name>
    <dbReference type="NCBI Taxonomy" id="69181"/>
    <lineage>
        <taxon>Eukaryota</taxon>
        <taxon>Viridiplantae</taxon>
        <taxon>Streptophyta</taxon>
        <taxon>Embryophyta</taxon>
        <taxon>Tracheophyta</taxon>
        <taxon>Spermatophyta</taxon>
        <taxon>Magnoliopsida</taxon>
        <taxon>eudicotyledons</taxon>
        <taxon>Gunneridae</taxon>
        <taxon>Pentapetalae</taxon>
        <taxon>rosids</taxon>
        <taxon>malvids</taxon>
        <taxon>Brassicales</taxon>
        <taxon>Brassicaceae</taxon>
        <taxon>Brassiceae</taxon>
        <taxon>Brassica</taxon>
    </lineage>
</organism>
<evidence type="ECO:0000313" key="1">
    <source>
        <dbReference type="EMBL" id="KAF3574410.1"/>
    </source>
</evidence>
<comment type="caution">
    <text evidence="1">The sequence shown here is derived from an EMBL/GenBank/DDBJ whole genome shotgun (WGS) entry which is preliminary data.</text>
</comment>
<evidence type="ECO:0008006" key="3">
    <source>
        <dbReference type="Google" id="ProtNLM"/>
    </source>
</evidence>
<protein>
    <recommendedName>
        <fullName evidence="3">DUF223 domain-containing protein</fullName>
    </recommendedName>
</protein>
<reference evidence="1" key="1">
    <citation type="submission" date="2019-12" db="EMBL/GenBank/DDBJ databases">
        <title>Genome sequencing and annotation of Brassica cretica.</title>
        <authorList>
            <person name="Studholme D.J."/>
            <person name="Sarris P."/>
        </authorList>
    </citation>
    <scope>NUCLEOTIDE SEQUENCE</scope>
    <source>
        <strain evidence="1">PFS-109/04</strain>
        <tissue evidence="1">Leaf</tissue>
    </source>
</reference>
<gene>
    <name evidence="1" type="ORF">F2Q69_00062341</name>
</gene>
<dbReference type="EMBL" id="QGKX02000095">
    <property type="protein sequence ID" value="KAF3574410.1"/>
    <property type="molecule type" value="Genomic_DNA"/>
</dbReference>
<name>A0A8S9RNB7_BRACR</name>
<dbReference type="Proteomes" id="UP000712600">
    <property type="component" value="Unassembled WGS sequence"/>
</dbReference>